<keyword evidence="9" id="KW-1185">Reference proteome</keyword>
<feature type="domain" description="ABC transporter substrate-binding protein PnrA-like" evidence="7">
    <location>
        <begin position="50"/>
        <end position="313"/>
    </location>
</feature>
<comment type="similarity">
    <text evidence="2">Belongs to the BMP lipoprotein family.</text>
</comment>
<evidence type="ECO:0000313" key="9">
    <source>
        <dbReference type="Proteomes" id="UP000830835"/>
    </source>
</evidence>
<evidence type="ECO:0000256" key="6">
    <source>
        <dbReference type="ARBA" id="ARBA00023288"/>
    </source>
</evidence>
<dbReference type="SUPFAM" id="SSF53822">
    <property type="entry name" value="Periplasmic binding protein-like I"/>
    <property type="match status" value="1"/>
</dbReference>
<keyword evidence="5" id="KW-0472">Membrane</keyword>
<dbReference type="CDD" id="cd06354">
    <property type="entry name" value="PBP1_PrnA-like"/>
    <property type="match status" value="1"/>
</dbReference>
<evidence type="ECO:0000256" key="2">
    <source>
        <dbReference type="ARBA" id="ARBA00008610"/>
    </source>
</evidence>
<dbReference type="EMBL" id="JAFIRA010000008">
    <property type="protein sequence ID" value="MCJ2542281.1"/>
    <property type="molecule type" value="Genomic_DNA"/>
</dbReference>
<evidence type="ECO:0000256" key="3">
    <source>
        <dbReference type="ARBA" id="ARBA00022475"/>
    </source>
</evidence>
<dbReference type="Gene3D" id="3.40.50.2300">
    <property type="match status" value="2"/>
</dbReference>
<accession>A0ABT0C911</accession>
<evidence type="ECO:0000313" key="8">
    <source>
        <dbReference type="EMBL" id="MCJ2542281.1"/>
    </source>
</evidence>
<protein>
    <submittedName>
        <fullName evidence="8">BMP family ABC transporter substrate-binding protein</fullName>
    </submittedName>
</protein>
<keyword evidence="4" id="KW-0732">Signal</keyword>
<evidence type="ECO:0000256" key="5">
    <source>
        <dbReference type="ARBA" id="ARBA00023136"/>
    </source>
</evidence>
<proteinExistence type="inferred from homology"/>
<dbReference type="Pfam" id="PF02608">
    <property type="entry name" value="Bmp"/>
    <property type="match status" value="1"/>
</dbReference>
<dbReference type="RefSeq" id="WP_244349512.1">
    <property type="nucleotide sequence ID" value="NZ_JAFIRA010000008.1"/>
</dbReference>
<dbReference type="Proteomes" id="UP000830835">
    <property type="component" value="Unassembled WGS sequence"/>
</dbReference>
<dbReference type="InterPro" id="IPR003760">
    <property type="entry name" value="PnrA-like"/>
</dbReference>
<evidence type="ECO:0000259" key="7">
    <source>
        <dbReference type="Pfam" id="PF02608"/>
    </source>
</evidence>
<dbReference type="InterPro" id="IPR050957">
    <property type="entry name" value="BMP_lipoprotein"/>
</dbReference>
<dbReference type="PANTHER" id="PTHR34296">
    <property type="entry name" value="TRANSCRIPTIONAL ACTIVATOR PROTEIN MED"/>
    <property type="match status" value="1"/>
</dbReference>
<keyword evidence="6" id="KW-0449">Lipoprotein</keyword>
<name>A0ABT0C911_THEVL</name>
<comment type="subcellular location">
    <subcellularLocation>
        <location evidence="1">Cell membrane</location>
        <topology evidence="1">Lipid-anchor</topology>
    </subcellularLocation>
</comment>
<dbReference type="PANTHER" id="PTHR34296:SF2">
    <property type="entry name" value="ABC TRANSPORTER GUANOSINE-BINDING PROTEIN NUPN"/>
    <property type="match status" value="1"/>
</dbReference>
<keyword evidence="3" id="KW-1003">Cell membrane</keyword>
<comment type="caution">
    <text evidence="8">The sequence shown here is derived from an EMBL/GenBank/DDBJ whole genome shotgun (WGS) entry which is preliminary data.</text>
</comment>
<reference evidence="8" key="1">
    <citation type="submission" date="2021-02" db="EMBL/GenBank/DDBJ databases">
        <title>The CRISPR/cas machinery reduction and long-range gene transfer in the hot spring cyanobacterium Synechococcus.</title>
        <authorList>
            <person name="Dvorak P."/>
            <person name="Jahodarova E."/>
            <person name="Hasler P."/>
            <person name="Poulickova A."/>
        </authorList>
    </citation>
    <scope>NUCLEOTIDE SEQUENCE</scope>
    <source>
        <strain evidence="8">Rupite</strain>
    </source>
</reference>
<organism evidence="8 9">
    <name type="scientific">Thermostichus vulcanus str. 'Rupite'</name>
    <dbReference type="NCBI Taxonomy" id="2813851"/>
    <lineage>
        <taxon>Bacteria</taxon>
        <taxon>Bacillati</taxon>
        <taxon>Cyanobacteriota</taxon>
        <taxon>Cyanophyceae</taxon>
        <taxon>Thermostichales</taxon>
        <taxon>Thermostichaceae</taxon>
        <taxon>Thermostichus</taxon>
    </lineage>
</organism>
<evidence type="ECO:0000256" key="1">
    <source>
        <dbReference type="ARBA" id="ARBA00004193"/>
    </source>
</evidence>
<evidence type="ECO:0000256" key="4">
    <source>
        <dbReference type="ARBA" id="ARBA00022729"/>
    </source>
</evidence>
<sequence length="355" mass="37169">MKAQRLHSQREPMRRPPSFTKLLQLSVAWLSLLILWVAVHPGLAQTSTVTVTMVTDQAGLGDQGFNDLAWAGLQKATAELGVEAKYIESREFAQYVPNLSAAARSSDLTVGVGFLLTDAIAEVAKQNPERKFALIDAVAEEGIDNIASVVFREQEASFLAGVAAGLMTQTGKVGAIGGMEIPPVVRWISGFQAGVKTANPEAEVLVGYVGSFADPAQGKGLAEAQITQGADILFEVGGLSGTGVFEAARERGAGTWVIASDKDKSQLAPDNQLAAVAKGVDVAVFSQAEAVAKGTFQGGIFDLGLKEKGMALLTPGDKIPAPILEQVQAYAVQIESGALVPPTTAEELAAFQPPQ</sequence>
<dbReference type="InterPro" id="IPR028082">
    <property type="entry name" value="Peripla_BP_I"/>
</dbReference>
<gene>
    <name evidence="8" type="ORF">JX360_05070</name>
</gene>